<gene>
    <name evidence="2" type="ORF">QBC33DRAFT_577790</name>
</gene>
<dbReference type="EMBL" id="MU839006">
    <property type="protein sequence ID" value="KAK1768143.1"/>
    <property type="molecule type" value="Genomic_DNA"/>
</dbReference>
<dbReference type="AlphaFoldDB" id="A0AAJ0C0Z6"/>
<comment type="caution">
    <text evidence="2">The sequence shown here is derived from an EMBL/GenBank/DDBJ whole genome shotgun (WGS) entry which is preliminary data.</text>
</comment>
<dbReference type="PANTHER" id="PTHR21310:SF15">
    <property type="entry name" value="AMINOGLYCOSIDE PHOSPHOTRANSFERASE DOMAIN-CONTAINING PROTEIN"/>
    <property type="match status" value="1"/>
</dbReference>
<name>A0AAJ0C0Z6_9PEZI</name>
<dbReference type="Proteomes" id="UP001244011">
    <property type="component" value="Unassembled WGS sequence"/>
</dbReference>
<proteinExistence type="predicted"/>
<evidence type="ECO:0000313" key="3">
    <source>
        <dbReference type="Proteomes" id="UP001244011"/>
    </source>
</evidence>
<dbReference type="Gene3D" id="3.90.1200.10">
    <property type="match status" value="1"/>
</dbReference>
<feature type="domain" description="Aminoglycoside phosphotransferase" evidence="1">
    <location>
        <begin position="114"/>
        <end position="322"/>
    </location>
</feature>
<accession>A0AAJ0C0Z6</accession>
<evidence type="ECO:0000259" key="1">
    <source>
        <dbReference type="Pfam" id="PF01636"/>
    </source>
</evidence>
<reference evidence="2" key="1">
    <citation type="submission" date="2023-06" db="EMBL/GenBank/DDBJ databases">
        <title>Genome-scale phylogeny and comparative genomics of the fungal order Sordariales.</title>
        <authorList>
            <consortium name="Lawrence Berkeley National Laboratory"/>
            <person name="Hensen N."/>
            <person name="Bonometti L."/>
            <person name="Westerberg I."/>
            <person name="Brannstrom I.O."/>
            <person name="Guillou S."/>
            <person name="Cros-Aarteil S."/>
            <person name="Calhoun S."/>
            <person name="Haridas S."/>
            <person name="Kuo A."/>
            <person name="Mondo S."/>
            <person name="Pangilinan J."/>
            <person name="Riley R."/>
            <person name="Labutti K."/>
            <person name="Andreopoulos B."/>
            <person name="Lipzen A."/>
            <person name="Chen C."/>
            <person name="Yanf M."/>
            <person name="Daum C."/>
            <person name="Ng V."/>
            <person name="Clum A."/>
            <person name="Steindorff A."/>
            <person name="Ohm R."/>
            <person name="Martin F."/>
            <person name="Silar P."/>
            <person name="Natvig D."/>
            <person name="Lalanne C."/>
            <person name="Gautier V."/>
            <person name="Ament-Velasquez S.L."/>
            <person name="Kruys A."/>
            <person name="Hutchinson M.I."/>
            <person name="Powell A.J."/>
            <person name="Barry K."/>
            <person name="Miller A.N."/>
            <person name="Grigoriev I.V."/>
            <person name="Debuchy R."/>
            <person name="Gladieux P."/>
            <person name="Thoren M.H."/>
            <person name="Johannesson H."/>
        </authorList>
    </citation>
    <scope>NUCLEOTIDE SEQUENCE</scope>
    <source>
        <strain evidence="2">8032-3</strain>
    </source>
</reference>
<dbReference type="InterPro" id="IPR011009">
    <property type="entry name" value="Kinase-like_dom_sf"/>
</dbReference>
<dbReference type="GeneID" id="85314198"/>
<dbReference type="RefSeq" id="XP_060284356.1">
    <property type="nucleotide sequence ID" value="XM_060431011.1"/>
</dbReference>
<protein>
    <recommendedName>
        <fullName evidence="1">Aminoglycoside phosphotransferase domain-containing protein</fullName>
    </recommendedName>
</protein>
<dbReference type="Pfam" id="PF01636">
    <property type="entry name" value="APH"/>
    <property type="match status" value="1"/>
</dbReference>
<dbReference type="InterPro" id="IPR002575">
    <property type="entry name" value="Aminoglycoside_PTrfase"/>
</dbReference>
<dbReference type="PANTHER" id="PTHR21310">
    <property type="entry name" value="AMINOGLYCOSIDE PHOSPHOTRANSFERASE-RELATED-RELATED"/>
    <property type="match status" value="1"/>
</dbReference>
<dbReference type="InterPro" id="IPR051678">
    <property type="entry name" value="AGP_Transferase"/>
</dbReference>
<dbReference type="SUPFAM" id="SSF56112">
    <property type="entry name" value="Protein kinase-like (PK-like)"/>
    <property type="match status" value="1"/>
</dbReference>
<sequence>MVLPPSTSSASRLIQANTNTTAARFNRKIIRALQAKLKTDPEVDLSTLLKANYSEQLRSFKAPNFDATDPSTVVCELSIELKQLLEDEDGDDLSRAIVDLLARSEVLYRSAWAASSKVYRVSDQVVVKITDERYAVTEHSSLLYLQEHLPSFPAPRSHGVVRIGIFCLLSTTFVTGLDLEKAWPQLGDIQKHSISGQLDALFSQLRSLPFPENMPLGGVQGEGCKDGRRGLRVNSEPIMNVKQFDEWIFTGSKTASPVYTRLLRSLVPATIPTCVFTHGDIRSANIMVDKQEDGTWKVIAVIDWAASGFYPAYWESVKATMTPRDDFDCHCSTRWLVDRLWDRNMENSS</sequence>
<organism evidence="2 3">
    <name type="scientific">Phialemonium atrogriseum</name>
    <dbReference type="NCBI Taxonomy" id="1093897"/>
    <lineage>
        <taxon>Eukaryota</taxon>
        <taxon>Fungi</taxon>
        <taxon>Dikarya</taxon>
        <taxon>Ascomycota</taxon>
        <taxon>Pezizomycotina</taxon>
        <taxon>Sordariomycetes</taxon>
        <taxon>Sordariomycetidae</taxon>
        <taxon>Cephalothecales</taxon>
        <taxon>Cephalothecaceae</taxon>
        <taxon>Phialemonium</taxon>
    </lineage>
</organism>
<evidence type="ECO:0000313" key="2">
    <source>
        <dbReference type="EMBL" id="KAK1768143.1"/>
    </source>
</evidence>
<keyword evidence="3" id="KW-1185">Reference proteome</keyword>